<dbReference type="Pfam" id="PF10277">
    <property type="entry name" value="Frag1"/>
    <property type="match status" value="1"/>
</dbReference>
<evidence type="ECO:0000313" key="8">
    <source>
        <dbReference type="Proteomes" id="UP000521872"/>
    </source>
</evidence>
<evidence type="ECO:0000256" key="4">
    <source>
        <dbReference type="ARBA" id="ARBA00023136"/>
    </source>
</evidence>
<organism evidence="7 8">
    <name type="scientific">Agrocybe pediades</name>
    <dbReference type="NCBI Taxonomy" id="84607"/>
    <lineage>
        <taxon>Eukaryota</taxon>
        <taxon>Fungi</taxon>
        <taxon>Dikarya</taxon>
        <taxon>Basidiomycota</taxon>
        <taxon>Agaricomycotina</taxon>
        <taxon>Agaricomycetes</taxon>
        <taxon>Agaricomycetidae</taxon>
        <taxon>Agaricales</taxon>
        <taxon>Agaricineae</taxon>
        <taxon>Strophariaceae</taxon>
        <taxon>Agrocybe</taxon>
    </lineage>
</organism>
<keyword evidence="3 5" id="KW-1133">Transmembrane helix</keyword>
<feature type="transmembrane region" description="Helical" evidence="5">
    <location>
        <begin position="12"/>
        <end position="38"/>
    </location>
</feature>
<evidence type="ECO:0000256" key="2">
    <source>
        <dbReference type="ARBA" id="ARBA00022692"/>
    </source>
</evidence>
<dbReference type="InterPro" id="IPR050911">
    <property type="entry name" value="DRAM/TMEM150_Autophagy_Mod"/>
</dbReference>
<dbReference type="InterPro" id="IPR019402">
    <property type="entry name" value="CWH43_N"/>
</dbReference>
<evidence type="ECO:0000313" key="7">
    <source>
        <dbReference type="EMBL" id="KAF4613984.1"/>
    </source>
</evidence>
<feature type="transmembrane region" description="Helical" evidence="5">
    <location>
        <begin position="177"/>
        <end position="197"/>
    </location>
</feature>
<sequence length="260" mass="29207">MALELPLRYRHWIYVWIPLAAGAMWFSTLLAMLIVWLASGRPKYPSQDGKIAYISDVGASNLKPLFVTGCAITGVGFILTLITERLLRHTGRLMPNQRKRELVLSYLAIVGSIIGAVGLLFLSIFDTKRFSRAHRVFLLIFMLGVALSAIFTILQYRYVSKDYHGLKALKRAYIVKAVIATTLILCAIAFGIALYQAQDVGAILEWIIAFGFTFYLLSFHYDLRLSKNVERGQLKAYKHGLNHSYSPNGTGTHTDMTQLV</sequence>
<dbReference type="PANTHER" id="PTHR21324">
    <property type="entry name" value="FASTING-INDUCIBLE INTEGRAL MEMBRANE PROTEIN TM6P1-RELATED"/>
    <property type="match status" value="1"/>
</dbReference>
<proteinExistence type="predicted"/>
<feature type="transmembrane region" description="Helical" evidence="5">
    <location>
        <begin position="65"/>
        <end position="82"/>
    </location>
</feature>
<comment type="subcellular location">
    <subcellularLocation>
        <location evidence="1">Endomembrane system</location>
        <topology evidence="1">Multi-pass membrane protein</topology>
    </subcellularLocation>
</comment>
<dbReference type="Proteomes" id="UP000521872">
    <property type="component" value="Unassembled WGS sequence"/>
</dbReference>
<reference evidence="7 8" key="1">
    <citation type="submission" date="2019-12" db="EMBL/GenBank/DDBJ databases">
        <authorList>
            <person name="Floudas D."/>
            <person name="Bentzer J."/>
            <person name="Ahren D."/>
            <person name="Johansson T."/>
            <person name="Persson P."/>
            <person name="Tunlid A."/>
        </authorList>
    </citation>
    <scope>NUCLEOTIDE SEQUENCE [LARGE SCALE GENOMIC DNA]</scope>
    <source>
        <strain evidence="7 8">CBS 102.39</strain>
    </source>
</reference>
<evidence type="ECO:0000256" key="5">
    <source>
        <dbReference type="SAM" id="Phobius"/>
    </source>
</evidence>
<accession>A0A8H4QMV0</accession>
<dbReference type="PANTHER" id="PTHR21324:SF2">
    <property type="entry name" value="EG:22E5.9 PROTEIN"/>
    <property type="match status" value="1"/>
</dbReference>
<feature type="domain" description="CWH43-like N-terminal" evidence="6">
    <location>
        <begin position="14"/>
        <end position="224"/>
    </location>
</feature>
<feature type="transmembrane region" description="Helical" evidence="5">
    <location>
        <begin position="203"/>
        <end position="221"/>
    </location>
</feature>
<feature type="transmembrane region" description="Helical" evidence="5">
    <location>
        <begin position="103"/>
        <end position="124"/>
    </location>
</feature>
<keyword evidence="2 5" id="KW-0812">Transmembrane</keyword>
<evidence type="ECO:0000256" key="1">
    <source>
        <dbReference type="ARBA" id="ARBA00004127"/>
    </source>
</evidence>
<feature type="transmembrane region" description="Helical" evidence="5">
    <location>
        <begin position="136"/>
        <end position="156"/>
    </location>
</feature>
<protein>
    <recommendedName>
        <fullName evidence="6">CWH43-like N-terminal domain-containing protein</fullName>
    </recommendedName>
</protein>
<keyword evidence="4 5" id="KW-0472">Membrane</keyword>
<evidence type="ECO:0000256" key="3">
    <source>
        <dbReference type="ARBA" id="ARBA00022989"/>
    </source>
</evidence>
<dbReference type="GO" id="GO:0005886">
    <property type="term" value="C:plasma membrane"/>
    <property type="evidence" value="ECO:0007669"/>
    <property type="project" value="TreeGrafter"/>
</dbReference>
<evidence type="ECO:0000259" key="6">
    <source>
        <dbReference type="Pfam" id="PF10277"/>
    </source>
</evidence>
<keyword evidence="8" id="KW-1185">Reference proteome</keyword>
<dbReference type="GO" id="GO:0012505">
    <property type="term" value="C:endomembrane system"/>
    <property type="evidence" value="ECO:0007669"/>
    <property type="project" value="UniProtKB-SubCell"/>
</dbReference>
<gene>
    <name evidence="7" type="ORF">D9613_007632</name>
</gene>
<name>A0A8H4QMV0_9AGAR</name>
<dbReference type="AlphaFoldDB" id="A0A8H4QMV0"/>
<dbReference type="EMBL" id="JAACJL010000045">
    <property type="protein sequence ID" value="KAF4613984.1"/>
    <property type="molecule type" value="Genomic_DNA"/>
</dbReference>
<comment type="caution">
    <text evidence="7">The sequence shown here is derived from an EMBL/GenBank/DDBJ whole genome shotgun (WGS) entry which is preliminary data.</text>
</comment>